<dbReference type="EMBL" id="CAAALY010036127">
    <property type="protein sequence ID" value="VEL18242.1"/>
    <property type="molecule type" value="Genomic_DNA"/>
</dbReference>
<evidence type="ECO:0000313" key="2">
    <source>
        <dbReference type="EMBL" id="VEL18242.1"/>
    </source>
</evidence>
<sequence>MLPQPRGNRRPRPDLPVRGRKGNVGHDRLAAGMAHFRGQLHPHWRKHQLSHNRPQLYDGLKGVCQGSRHPGIMSSRGQSWASHSN</sequence>
<dbReference type="AlphaFoldDB" id="A0A448WRC8"/>
<feature type="compositionally biased region" description="Polar residues" evidence="1">
    <location>
        <begin position="75"/>
        <end position="85"/>
    </location>
</feature>
<feature type="region of interest" description="Disordered" evidence="1">
    <location>
        <begin position="60"/>
        <end position="85"/>
    </location>
</feature>
<dbReference type="Proteomes" id="UP000784294">
    <property type="component" value="Unassembled WGS sequence"/>
</dbReference>
<evidence type="ECO:0000256" key="1">
    <source>
        <dbReference type="SAM" id="MobiDB-lite"/>
    </source>
</evidence>
<evidence type="ECO:0000313" key="3">
    <source>
        <dbReference type="Proteomes" id="UP000784294"/>
    </source>
</evidence>
<name>A0A448WRC8_9PLAT</name>
<reference evidence="2" key="1">
    <citation type="submission" date="2018-11" db="EMBL/GenBank/DDBJ databases">
        <authorList>
            <consortium name="Pathogen Informatics"/>
        </authorList>
    </citation>
    <scope>NUCLEOTIDE SEQUENCE</scope>
</reference>
<protein>
    <submittedName>
        <fullName evidence="2">Uncharacterized protein</fullName>
    </submittedName>
</protein>
<comment type="caution">
    <text evidence="2">The sequence shown here is derived from an EMBL/GenBank/DDBJ whole genome shotgun (WGS) entry which is preliminary data.</text>
</comment>
<feature type="region of interest" description="Disordered" evidence="1">
    <location>
        <begin position="1"/>
        <end position="25"/>
    </location>
</feature>
<organism evidence="2 3">
    <name type="scientific">Protopolystoma xenopodis</name>
    <dbReference type="NCBI Taxonomy" id="117903"/>
    <lineage>
        <taxon>Eukaryota</taxon>
        <taxon>Metazoa</taxon>
        <taxon>Spiralia</taxon>
        <taxon>Lophotrochozoa</taxon>
        <taxon>Platyhelminthes</taxon>
        <taxon>Monogenea</taxon>
        <taxon>Polyopisthocotylea</taxon>
        <taxon>Polystomatidea</taxon>
        <taxon>Polystomatidae</taxon>
        <taxon>Protopolystoma</taxon>
    </lineage>
</organism>
<proteinExistence type="predicted"/>
<keyword evidence="3" id="KW-1185">Reference proteome</keyword>
<accession>A0A448WRC8</accession>
<gene>
    <name evidence="2" type="ORF">PXEA_LOCUS11682</name>
</gene>